<organism evidence="1 2">
    <name type="scientific">Actinotignum timonense</name>
    <dbReference type="NCBI Taxonomy" id="1870995"/>
    <lineage>
        <taxon>Bacteria</taxon>
        <taxon>Bacillati</taxon>
        <taxon>Actinomycetota</taxon>
        <taxon>Actinomycetes</taxon>
        <taxon>Actinomycetales</taxon>
        <taxon>Actinomycetaceae</taxon>
        <taxon>Actinotignum</taxon>
    </lineage>
</organism>
<name>A0ABU5GDV2_9ACTO</name>
<dbReference type="EMBL" id="JAWNFY010000022">
    <property type="protein sequence ID" value="MDY5146919.1"/>
    <property type="molecule type" value="Genomic_DNA"/>
</dbReference>
<feature type="non-terminal residue" evidence="1">
    <location>
        <position position="154"/>
    </location>
</feature>
<keyword evidence="2" id="KW-1185">Reference proteome</keyword>
<dbReference type="Proteomes" id="UP001284901">
    <property type="component" value="Unassembled WGS sequence"/>
</dbReference>
<evidence type="ECO:0000313" key="2">
    <source>
        <dbReference type="Proteomes" id="UP001284901"/>
    </source>
</evidence>
<proteinExistence type="predicted"/>
<protein>
    <submittedName>
        <fullName evidence="1">Uncharacterized protein</fullName>
    </submittedName>
</protein>
<reference evidence="1 2" key="1">
    <citation type="submission" date="2023-10" db="EMBL/GenBank/DDBJ databases">
        <title>Whole Genome based description of the genera Actinobaculum and Actinotignum reveals a complex phylogenetic relationship within the species included in the genus Actinotignum.</title>
        <authorList>
            <person name="Jensen C.S."/>
            <person name="Dargis R."/>
            <person name="Kemp M."/>
            <person name="Christensen J.J."/>
        </authorList>
    </citation>
    <scope>NUCLEOTIDE SEQUENCE [LARGE SCALE GENOMIC DNA]</scope>
    <source>
        <strain evidence="1 2">SLA_B089</strain>
    </source>
</reference>
<gene>
    <name evidence="1" type="ORF">R6P33_07820</name>
</gene>
<comment type="caution">
    <text evidence="1">The sequence shown here is derived from an EMBL/GenBank/DDBJ whole genome shotgun (WGS) entry which is preliminary data.</text>
</comment>
<sequence length="154" mass="17114">MYFLNPTSQLTTQDVRQAVRNLVIDTGLAEIEKHGIPDSAHDVEDTTGKLAHDADAVFDAWVSSIIEATRRHLADEITETLASGNHKRMKQAERYSSEYKECLARAETALECDNQELADEARCDATQGGCGLFIGHYRLKPLDDAPQSLNHRTS</sequence>
<dbReference type="RefSeq" id="WP_320754544.1">
    <property type="nucleotide sequence ID" value="NZ_JAWNFY010000022.1"/>
</dbReference>
<evidence type="ECO:0000313" key="1">
    <source>
        <dbReference type="EMBL" id="MDY5146919.1"/>
    </source>
</evidence>
<accession>A0ABU5GDV2</accession>